<name>A0A1J5QD47_9ZZZZ</name>
<keyword evidence="3" id="KW-0413">Isomerase</keyword>
<dbReference type="GO" id="GO:0045439">
    <property type="term" value="F:isopenicillin-N epimerase activity"/>
    <property type="evidence" value="ECO:0007669"/>
    <property type="project" value="UniProtKB-EC"/>
</dbReference>
<gene>
    <name evidence="3" type="primary">cefD_2</name>
    <name evidence="3" type="ORF">GALL_368820</name>
</gene>
<dbReference type="Gene3D" id="3.90.1150.10">
    <property type="entry name" value="Aspartate Aminotransferase, domain 1"/>
    <property type="match status" value="1"/>
</dbReference>
<feature type="domain" description="Aminotransferase class V" evidence="2">
    <location>
        <begin position="29"/>
        <end position="239"/>
    </location>
</feature>
<dbReference type="EMBL" id="MLJW01000935">
    <property type="protein sequence ID" value="OIQ81344.1"/>
    <property type="molecule type" value="Genomic_DNA"/>
</dbReference>
<dbReference type="InterPro" id="IPR015422">
    <property type="entry name" value="PyrdxlP-dep_Trfase_small"/>
</dbReference>
<evidence type="ECO:0000256" key="1">
    <source>
        <dbReference type="ARBA" id="ARBA00022898"/>
    </source>
</evidence>
<dbReference type="Gene3D" id="3.40.640.10">
    <property type="entry name" value="Type I PLP-dependent aspartate aminotransferase-like (Major domain)"/>
    <property type="match status" value="1"/>
</dbReference>
<dbReference type="InterPro" id="IPR015424">
    <property type="entry name" value="PyrdxlP-dep_Trfase"/>
</dbReference>
<organism evidence="3">
    <name type="scientific">mine drainage metagenome</name>
    <dbReference type="NCBI Taxonomy" id="410659"/>
    <lineage>
        <taxon>unclassified sequences</taxon>
        <taxon>metagenomes</taxon>
        <taxon>ecological metagenomes</taxon>
    </lineage>
</organism>
<dbReference type="Pfam" id="PF00266">
    <property type="entry name" value="Aminotran_5"/>
    <property type="match status" value="1"/>
</dbReference>
<dbReference type="PANTHER" id="PTHR43092">
    <property type="entry name" value="L-CYSTEINE DESULFHYDRASE"/>
    <property type="match status" value="1"/>
</dbReference>
<dbReference type="PANTHER" id="PTHR43092:SF2">
    <property type="entry name" value="HERCYNYLCYSTEINE SULFOXIDE LYASE"/>
    <property type="match status" value="1"/>
</dbReference>
<proteinExistence type="predicted"/>
<dbReference type="InterPro" id="IPR015421">
    <property type="entry name" value="PyrdxlP-dep_Trfase_major"/>
</dbReference>
<dbReference type="AlphaFoldDB" id="A0A1J5QD47"/>
<dbReference type="EC" id="5.1.1.17" evidence="3"/>
<sequence>MGDPTPFWALDPGTTHLNHGSFGACPWPVLDVQQRLRRELEANPTRWFDVEYPSAVREAREVLAGFVGSDPAAVAFATNTTQAVNMAVRAVVARMTPGDEVLVTSHAYPACRYAIDAITAAAGVVVRVVEVPGVLDGPEELAALVLGAVGPRTRAVLIDHVESGTGVVVPVGEIVAALEPDVVVIVDGAHAPGMLDLDLDALDASFYAGNLHKWVCAPKGAAFVRVAAGWRDEVVPLTVSHGWGDERSADDGRFHALFDWPGTSDPTAWLSVPAAIREIGAVHPDGWAGVRAANRALVLAAQALMCDELGSTPPVPASMVGSLAVVPLTGRAGGATGPELTAYARSRGFEAKFVAADGRVGLRLSAHLYNTIDDYVRCSEALSVF</sequence>
<dbReference type="InterPro" id="IPR000192">
    <property type="entry name" value="Aminotrans_V_dom"/>
</dbReference>
<evidence type="ECO:0000313" key="3">
    <source>
        <dbReference type="EMBL" id="OIQ81344.1"/>
    </source>
</evidence>
<evidence type="ECO:0000259" key="2">
    <source>
        <dbReference type="Pfam" id="PF00266"/>
    </source>
</evidence>
<accession>A0A1J5QD47</accession>
<keyword evidence="1" id="KW-0663">Pyridoxal phosphate</keyword>
<reference evidence="3" key="1">
    <citation type="submission" date="2016-10" db="EMBL/GenBank/DDBJ databases">
        <title>Sequence of Gallionella enrichment culture.</title>
        <authorList>
            <person name="Poehlein A."/>
            <person name="Muehling M."/>
            <person name="Daniel R."/>
        </authorList>
    </citation>
    <scope>NUCLEOTIDE SEQUENCE</scope>
</reference>
<protein>
    <submittedName>
        <fullName evidence="3">Isopenicillin N epimerase</fullName>
        <ecNumber evidence="3">5.1.1.17</ecNumber>
    </submittedName>
</protein>
<dbReference type="SUPFAM" id="SSF53383">
    <property type="entry name" value="PLP-dependent transferases"/>
    <property type="match status" value="1"/>
</dbReference>
<comment type="caution">
    <text evidence="3">The sequence shown here is derived from an EMBL/GenBank/DDBJ whole genome shotgun (WGS) entry which is preliminary data.</text>
</comment>